<dbReference type="OrthoDB" id="412109at2759"/>
<gene>
    <name evidence="7" type="ORF">BT62DRAFT_931807</name>
</gene>
<dbReference type="InterPro" id="IPR038753">
    <property type="entry name" value="NFKBIL1"/>
</dbReference>
<dbReference type="GO" id="GO:0043124">
    <property type="term" value="P:negative regulation of canonical NF-kappaB signal transduction"/>
    <property type="evidence" value="ECO:0007669"/>
    <property type="project" value="InterPro"/>
</dbReference>
<protein>
    <submittedName>
        <fullName evidence="7">Uncharacterized protein</fullName>
    </submittedName>
</protein>
<evidence type="ECO:0000256" key="5">
    <source>
        <dbReference type="ARBA" id="ARBA00023242"/>
    </source>
</evidence>
<accession>A0A9P8ASF9</accession>
<dbReference type="EMBL" id="MU250534">
    <property type="protein sequence ID" value="KAG7446358.1"/>
    <property type="molecule type" value="Genomic_DNA"/>
</dbReference>
<feature type="region of interest" description="Disordered" evidence="6">
    <location>
        <begin position="79"/>
        <end position="100"/>
    </location>
</feature>
<keyword evidence="5" id="KW-0539">Nucleus</keyword>
<evidence type="ECO:0000256" key="6">
    <source>
        <dbReference type="SAM" id="MobiDB-lite"/>
    </source>
</evidence>
<feature type="compositionally biased region" description="Basic and acidic residues" evidence="6">
    <location>
        <begin position="189"/>
        <end position="202"/>
    </location>
</feature>
<comment type="caution">
    <text evidence="7">The sequence shown here is derived from an EMBL/GenBank/DDBJ whole genome shotgun (WGS) entry which is preliminary data.</text>
</comment>
<sequence>MSFYYQPLRVPHPPNFPLFDTFVPKRASFWAHQHTQAMKTPKVTKLMNDLPKRMAPQFRKVRVENIASALRRHKFSNNIGVSRSSKLPDSNPPVPHGEDRDNMEELVASLDSTHLYILTAHRCQMAFDTNLTPEVMAQRMQKIEDRDAAASRVRLKHRQEREKAERKRRKQAQDDLRKKKQQEEEEAERLEQEHKRKLREAQQAKVSPPHTPPFKPTFQESPSATLYRLYESKWADLKAGNTMSIGHLTFMTFPWPTLERISGEVNLTFQNVRDFLLDPARPNSKDKSKKDILKEELLRWHPDKFIKVLPLVCENDREMVGTAAKTIGRLMMELLPEFTRV</sequence>
<reference evidence="7" key="1">
    <citation type="submission" date="2020-11" db="EMBL/GenBank/DDBJ databases">
        <title>Adaptations for nitrogen fixation in a non-lichenized fungal sporocarp promotes dispersal by wood-feeding termites.</title>
        <authorList>
            <consortium name="DOE Joint Genome Institute"/>
            <person name="Koch R.A."/>
            <person name="Yoon G."/>
            <person name="Arayal U."/>
            <person name="Lail K."/>
            <person name="Amirebrahimi M."/>
            <person name="Labutti K."/>
            <person name="Lipzen A."/>
            <person name="Riley R."/>
            <person name="Barry K."/>
            <person name="Henrissat B."/>
            <person name="Grigoriev I.V."/>
            <person name="Herr J.R."/>
            <person name="Aime M.C."/>
        </authorList>
    </citation>
    <scope>NUCLEOTIDE SEQUENCE</scope>
    <source>
        <strain evidence="7">MCA 3950</strain>
    </source>
</reference>
<evidence type="ECO:0000313" key="7">
    <source>
        <dbReference type="EMBL" id="KAG7446358.1"/>
    </source>
</evidence>
<evidence type="ECO:0000256" key="4">
    <source>
        <dbReference type="ARBA" id="ARBA00023043"/>
    </source>
</evidence>
<feature type="compositionally biased region" description="Basic and acidic residues" evidence="6">
    <location>
        <begin position="159"/>
        <end position="177"/>
    </location>
</feature>
<dbReference type="AlphaFoldDB" id="A0A9P8ASF9"/>
<name>A0A9P8ASF9_9AGAR</name>
<dbReference type="GeneID" id="66108502"/>
<comment type="subcellular location">
    <subcellularLocation>
        <location evidence="1">Nucleus</location>
    </subcellularLocation>
</comment>
<evidence type="ECO:0000313" key="8">
    <source>
        <dbReference type="Proteomes" id="UP000812287"/>
    </source>
</evidence>
<dbReference type="PANTHER" id="PTHR15263:SF1">
    <property type="entry name" value="NF-KAPPA-B INHIBITOR-LIKE PROTEIN 1"/>
    <property type="match status" value="1"/>
</dbReference>
<dbReference type="Proteomes" id="UP000812287">
    <property type="component" value="Unassembled WGS sequence"/>
</dbReference>
<keyword evidence="3" id="KW-0677">Repeat</keyword>
<dbReference type="PANTHER" id="PTHR15263">
    <property type="entry name" value="I-KAPPA-B-LIKE PROTEIN IKBL"/>
    <property type="match status" value="1"/>
</dbReference>
<feature type="region of interest" description="Disordered" evidence="6">
    <location>
        <begin position="145"/>
        <end position="220"/>
    </location>
</feature>
<evidence type="ECO:0000256" key="2">
    <source>
        <dbReference type="ARBA" id="ARBA00022553"/>
    </source>
</evidence>
<organism evidence="7 8">
    <name type="scientific">Guyanagaster necrorhizus</name>
    <dbReference type="NCBI Taxonomy" id="856835"/>
    <lineage>
        <taxon>Eukaryota</taxon>
        <taxon>Fungi</taxon>
        <taxon>Dikarya</taxon>
        <taxon>Basidiomycota</taxon>
        <taxon>Agaricomycotina</taxon>
        <taxon>Agaricomycetes</taxon>
        <taxon>Agaricomycetidae</taxon>
        <taxon>Agaricales</taxon>
        <taxon>Marasmiineae</taxon>
        <taxon>Physalacriaceae</taxon>
        <taxon>Guyanagaster</taxon>
    </lineage>
</organism>
<dbReference type="RefSeq" id="XP_043039858.1">
    <property type="nucleotide sequence ID" value="XM_043186205.1"/>
</dbReference>
<keyword evidence="4" id="KW-0040">ANK repeat</keyword>
<proteinExistence type="predicted"/>
<keyword evidence="8" id="KW-1185">Reference proteome</keyword>
<feature type="compositionally biased region" description="Polar residues" evidence="6">
    <location>
        <begin position="79"/>
        <end position="88"/>
    </location>
</feature>
<evidence type="ECO:0000256" key="1">
    <source>
        <dbReference type="ARBA" id="ARBA00004123"/>
    </source>
</evidence>
<dbReference type="GO" id="GO:0005634">
    <property type="term" value="C:nucleus"/>
    <property type="evidence" value="ECO:0007669"/>
    <property type="project" value="UniProtKB-SubCell"/>
</dbReference>
<evidence type="ECO:0000256" key="3">
    <source>
        <dbReference type="ARBA" id="ARBA00022737"/>
    </source>
</evidence>
<keyword evidence="2" id="KW-0597">Phosphoprotein</keyword>